<comment type="catalytic activity">
    <reaction evidence="10">
        <text>ATP + H2O = ADP + phosphate + H(+)</text>
        <dbReference type="Rhea" id="RHEA:13065"/>
        <dbReference type="ChEBI" id="CHEBI:15377"/>
        <dbReference type="ChEBI" id="CHEBI:15378"/>
        <dbReference type="ChEBI" id="CHEBI:30616"/>
        <dbReference type="ChEBI" id="CHEBI:43474"/>
        <dbReference type="ChEBI" id="CHEBI:456216"/>
        <dbReference type="EC" id="3.6.4.13"/>
    </reaction>
</comment>
<organism evidence="14">
    <name type="scientific">Grapevine virus I</name>
    <dbReference type="NCBI Taxonomy" id="2052157"/>
    <lineage>
        <taxon>Viruses</taxon>
        <taxon>Riboviria</taxon>
        <taxon>Orthornavirae</taxon>
        <taxon>Kitrinoviricota</taxon>
        <taxon>Alsuviricetes</taxon>
        <taxon>Tymovirales</taxon>
        <taxon>Betaflexiviridae</taxon>
        <taxon>Trivirinae</taxon>
        <taxon>Vitivirus</taxon>
        <taxon>Vitivirus iotavitis</taxon>
    </lineage>
</organism>
<reference evidence="14" key="1">
    <citation type="journal article" date="2020" name="Arch.">
        <title>The complete genome sequence of a divergent grapevine virus I isolate naturally infecting grapevine in Greece.</title>
        <authorList>
            <person name="Lotos L."/>
            <person name="Ruiz-Garcia A.B."/>
            <person name="Panailidou P."/>
            <person name="Olmos A."/>
            <person name="Katis N.I."/>
            <person name="Maliogka V.I."/>
        </authorList>
    </citation>
    <scope>NUCLEOTIDE SEQUENCE</scope>
    <source>
        <strain evidence="14">D2-1/19</strain>
    </source>
</reference>
<dbReference type="Gene3D" id="3.40.50.300">
    <property type="entry name" value="P-loop containing nucleotide triphosphate hydrolases"/>
    <property type="match status" value="2"/>
</dbReference>
<evidence type="ECO:0000256" key="8">
    <source>
        <dbReference type="ARBA" id="ARBA00022953"/>
    </source>
</evidence>
<dbReference type="InterPro" id="IPR044861">
    <property type="entry name" value="IPNS-like_FE2OG_OXY"/>
</dbReference>
<dbReference type="InterPro" id="IPR027351">
    <property type="entry name" value="(+)RNA_virus_helicase_core_dom"/>
</dbReference>
<dbReference type="GO" id="GO:0003723">
    <property type="term" value="F:RNA binding"/>
    <property type="evidence" value="ECO:0007669"/>
    <property type="project" value="InterPro"/>
</dbReference>
<protein>
    <recommendedName>
        <fullName evidence="9">ORF1 protein</fullName>
    </recommendedName>
</protein>
<evidence type="ECO:0000256" key="10">
    <source>
        <dbReference type="ARBA" id="ARBA00047984"/>
    </source>
</evidence>
<feature type="domain" description="RdRp catalytic" evidence="11">
    <location>
        <begin position="1473"/>
        <end position="1580"/>
    </location>
</feature>
<dbReference type="Gene3D" id="2.60.120.590">
    <property type="entry name" value="Alpha-ketoglutarate-dependent dioxygenase AlkB-like"/>
    <property type="match status" value="1"/>
</dbReference>
<dbReference type="GO" id="GO:0039694">
    <property type="term" value="P:viral RNA genome replication"/>
    <property type="evidence" value="ECO:0007669"/>
    <property type="project" value="InterPro"/>
</dbReference>
<keyword evidence="3" id="KW-0548">Nucleotidyltransferase</keyword>
<keyword evidence="1" id="KW-0696">RNA-directed RNA polymerase</keyword>
<dbReference type="GO" id="GO:0016556">
    <property type="term" value="P:mRNA modification"/>
    <property type="evidence" value="ECO:0007669"/>
    <property type="project" value="InterPro"/>
</dbReference>
<name>A0A7M1CAV1_9VIRU</name>
<evidence type="ECO:0000313" key="14">
    <source>
        <dbReference type="EMBL" id="QOP59292.1"/>
    </source>
</evidence>
<dbReference type="GO" id="GO:0006396">
    <property type="term" value="P:RNA processing"/>
    <property type="evidence" value="ECO:0007669"/>
    <property type="project" value="InterPro"/>
</dbReference>
<evidence type="ECO:0000256" key="6">
    <source>
        <dbReference type="ARBA" id="ARBA00022806"/>
    </source>
</evidence>
<dbReference type="Pfam" id="PF00978">
    <property type="entry name" value="RdRP_2"/>
    <property type="match status" value="1"/>
</dbReference>
<dbReference type="InterPro" id="IPR043502">
    <property type="entry name" value="DNA/RNA_pol_sf"/>
</dbReference>
<evidence type="ECO:0000259" key="12">
    <source>
        <dbReference type="PROSITE" id="PS51471"/>
    </source>
</evidence>
<dbReference type="InterPro" id="IPR007094">
    <property type="entry name" value="RNA-dir_pol_PSvirus"/>
</dbReference>
<keyword evidence="2" id="KW-0808">Transferase</keyword>
<evidence type="ECO:0000259" key="13">
    <source>
        <dbReference type="PROSITE" id="PS51743"/>
    </source>
</evidence>
<feature type="domain" description="Fe2OG dioxygenase" evidence="12">
    <location>
        <begin position="947"/>
        <end position="1037"/>
    </location>
</feature>
<dbReference type="InterPro" id="IPR005123">
    <property type="entry name" value="Oxoglu/Fe-dep_dioxygenase_dom"/>
</dbReference>
<dbReference type="InterPro" id="IPR027417">
    <property type="entry name" value="P-loop_NTPase"/>
</dbReference>
<evidence type="ECO:0000256" key="5">
    <source>
        <dbReference type="ARBA" id="ARBA00022801"/>
    </source>
</evidence>
<dbReference type="EMBL" id="MT241505">
    <property type="protein sequence ID" value="QOP59292.1"/>
    <property type="molecule type" value="Genomic_RNA"/>
</dbReference>
<dbReference type="Pfam" id="PF03171">
    <property type="entry name" value="2OG-FeII_Oxy"/>
    <property type="match status" value="1"/>
</dbReference>
<dbReference type="GO" id="GO:0006351">
    <property type="term" value="P:DNA-templated transcription"/>
    <property type="evidence" value="ECO:0007669"/>
    <property type="project" value="InterPro"/>
</dbReference>
<dbReference type="GO" id="GO:0003724">
    <property type="term" value="F:RNA helicase activity"/>
    <property type="evidence" value="ECO:0007669"/>
    <property type="project" value="UniProtKB-EC"/>
</dbReference>
<evidence type="ECO:0000256" key="4">
    <source>
        <dbReference type="ARBA" id="ARBA00022741"/>
    </source>
</evidence>
<dbReference type="SUPFAM" id="SSF51197">
    <property type="entry name" value="Clavaminate synthase-like"/>
    <property type="match status" value="1"/>
</dbReference>
<dbReference type="PROSITE" id="PS51471">
    <property type="entry name" value="FE2OG_OXY"/>
    <property type="match status" value="1"/>
</dbReference>
<dbReference type="GO" id="GO:0008174">
    <property type="term" value="F:mRNA methyltransferase activity"/>
    <property type="evidence" value="ECO:0007669"/>
    <property type="project" value="UniProtKB-UniRule"/>
</dbReference>
<keyword evidence="4" id="KW-0547">Nucleotide-binding</keyword>
<dbReference type="Pfam" id="PF01660">
    <property type="entry name" value="Vmethyltransf"/>
    <property type="match status" value="1"/>
</dbReference>
<dbReference type="InterPro" id="IPR002588">
    <property type="entry name" value="Alphavirus-like_MT_dom"/>
</dbReference>
<dbReference type="Pfam" id="PF01443">
    <property type="entry name" value="Viral_helicase1"/>
    <property type="match status" value="2"/>
</dbReference>
<dbReference type="PROSITE" id="PS50507">
    <property type="entry name" value="RDRP_SSRNA_POS"/>
    <property type="match status" value="1"/>
</dbReference>
<dbReference type="SUPFAM" id="SSF56672">
    <property type="entry name" value="DNA/RNA polymerases"/>
    <property type="match status" value="1"/>
</dbReference>
<evidence type="ECO:0000256" key="3">
    <source>
        <dbReference type="ARBA" id="ARBA00022695"/>
    </source>
</evidence>
<keyword evidence="5" id="KW-0378">Hydrolase</keyword>
<feature type="domain" description="Alphavirus-like MT" evidence="13">
    <location>
        <begin position="66"/>
        <end position="244"/>
    </location>
</feature>
<sequence>MSLGASSQKVAYANLYANIGSDKLSEVREEKAKIVASIESYASNLFDYYVSDDIYDFLVSKGLPLSINCFRTHSHPISKMIENYFLFNVIGNHMTDKTTFVSLKEDKLDSIKARKKGFKGNPNVLNRLIHAKDALRYRDPLRCLDFSHSKEVVNDLKHARRVIVHDEIHYWDLGEFQRFLGLLQGDLVYSVVYPAEIQAGYTFSLNPKLYEFRIDKSGKFFTWAPDGVMSCSYRQPIMDWLLTTNKTVDVSGRTWTLSKLETIGSHHVFLCTLGDLVTENAAVYTDYTLVDPRLLGNIELKFPRIRAEFMKKTLHYLMALKKPDSASAVSKLRQLCKGDENADELIFSGAIAKEIADSKYFTEVGGFLDLKKYLGVSFARMFGVKVEYLLSKKWFQLDTLTETIKLMVPAEITIEMGRKEAVDRSGFYKSVKYMGSLRDRQEHKGIALDVSELIDAVPDRKPRPYSISFEDGTGMMEVGDPLAELEEFKHKLGSPKVEEQKMMFFKTKPTWGSNYCFQEVAKNIYIKVYLISNPPLHELLLEGLITLEEYTSMVGSNPVAEEMSVDPKEEVKEVEANETKGASLEKLGEVKRNICLIKPIADHFGMNPEVLIAKVSSEVPNFTRYLTDKGLSLPGFYMLCKNMKLTLSLFSDQGFLHIDGEYKPLGICIKGDHATPARYVKAKNDPALAVAVNSGIGKMRIEVFSDIAVDLKHSFEKGFTGLMLNDVQGKWARDIPKGKSAILEVSTCLGFAGSGKTSCLTQMLKAGLDMEVAVVSPRRALAEEWKKELLDTDVKVFTFENFFIKYSNKVDLLILDESPLLPPGYIDLVHYTKEVGHIVVLGDPLQTSYHAEADALTLADVEKDIFKRLKQSGEGLCPCGLQVSTKVYTGPDPMLDFTDGDKLKGRSALFFSRNGDGYQYNGGSHKSRGWPSALNMVIDACGYNADSFDHCLAQLYEGGSKLAAHADNEPVYPIMNPILTVQLNGEGVFGLSCRKGDTNLQLKGGAFFLMPNGCQKTHKHSVRAQTSRVSLTFRSTKELELPLESVRKVPYMLFTNRLASDQKILGVKAYGHGSFKVREVSKLDKEMLTLCFSRKTVEEVGKKLNIYTVGQAQGLSRDYVQIYFDSGAMKTTDETVITALTRARKGIDVFYKVKKEELKKCASKALKEFLNKGMVSSETITEGVLSKLESAQLMYENVYIGNEMENIELRLAGDPGLKAMLTILQEEEMEMEEMQPEVIKDNGRTHLALTTFANEQFAYDLKAKEDREVYLHGTGFSKQIRDDISSEYHAGPCAPSSIYLHHTTDDDVLFFLSIKKRLRFADMQKNFKNFKLKENLGKAIFSEFLKRADFMNFYNLPEVNDVEMEMDFTRKRIEKSASILEAHSYRSDPDWPSNYLRIFIKTQDCTKMEKRGSDAKAGQTIACFAHSVLCRFGPLLRRTEAQLRKIIPEHILVFSQKSYDDLNDWCKAYFSSFCGTDSDYEAFDRSQDGAILAFEIELLKHFQWPEEVIEEYKTLKLMMGCSLGDLAVMRFSGEFGTFFFNTMCNMAFTFLRYKIGPYQPLAFAGDDMVAPGQLVVDQGMSSVLNQLELKAKVNFSNSPLFCGWRVSPYGIVKEPNLLLDRLEMKRAEGKLDGCIANYALEASYGYRLCEHLHELNVDLDAFQELIRKIVMLKNKLPGYIADIFSDEGDLVSSDDEP</sequence>
<dbReference type="GO" id="GO:0005524">
    <property type="term" value="F:ATP binding"/>
    <property type="evidence" value="ECO:0007669"/>
    <property type="project" value="UniProtKB-KW"/>
</dbReference>
<keyword evidence="8" id="KW-0693">Viral RNA replication</keyword>
<dbReference type="PROSITE" id="PS51743">
    <property type="entry name" value="ALPHAVIRUS_MT"/>
    <property type="match status" value="1"/>
</dbReference>
<dbReference type="CDD" id="cd23245">
    <property type="entry name" value="Betaflexiviridae_RdRp"/>
    <property type="match status" value="1"/>
</dbReference>
<dbReference type="GO" id="GO:0016787">
    <property type="term" value="F:hydrolase activity"/>
    <property type="evidence" value="ECO:0007669"/>
    <property type="project" value="UniProtKB-KW"/>
</dbReference>
<evidence type="ECO:0000256" key="2">
    <source>
        <dbReference type="ARBA" id="ARBA00022679"/>
    </source>
</evidence>
<dbReference type="SUPFAM" id="SSF52540">
    <property type="entry name" value="P-loop containing nucleoside triphosphate hydrolases"/>
    <property type="match status" value="1"/>
</dbReference>
<dbReference type="InterPro" id="IPR001788">
    <property type="entry name" value="RNA-dep_RNA_pol_alsuvir"/>
</dbReference>
<dbReference type="GO" id="GO:0003968">
    <property type="term" value="F:RNA-directed RNA polymerase activity"/>
    <property type="evidence" value="ECO:0007669"/>
    <property type="project" value="UniProtKB-KW"/>
</dbReference>
<dbReference type="InterPro" id="IPR037151">
    <property type="entry name" value="AlkB-like_sf"/>
</dbReference>
<proteinExistence type="predicted"/>
<keyword evidence="6" id="KW-0347">Helicase</keyword>
<accession>A0A7M1CAV1</accession>
<evidence type="ECO:0000256" key="7">
    <source>
        <dbReference type="ARBA" id="ARBA00022840"/>
    </source>
</evidence>
<keyword evidence="7" id="KW-0067">ATP-binding</keyword>
<evidence type="ECO:0000256" key="1">
    <source>
        <dbReference type="ARBA" id="ARBA00022484"/>
    </source>
</evidence>
<evidence type="ECO:0000259" key="11">
    <source>
        <dbReference type="PROSITE" id="PS50507"/>
    </source>
</evidence>
<evidence type="ECO:0000256" key="9">
    <source>
        <dbReference type="ARBA" id="ARBA00042213"/>
    </source>
</evidence>